<evidence type="ECO:0000313" key="1">
    <source>
        <dbReference type="EMBL" id="GGL55884.1"/>
    </source>
</evidence>
<proteinExistence type="predicted"/>
<gene>
    <name evidence="1" type="primary">pi139</name>
    <name evidence="1" type="ORF">GCM10007968_20000</name>
</gene>
<keyword evidence="2" id="KW-1185">Reference proteome</keyword>
<dbReference type="AlphaFoldDB" id="A0A917W2M1"/>
<name>A0A917W2M1_9BACL</name>
<dbReference type="NCBIfam" id="TIGR01563">
    <property type="entry name" value="gp16_SPP1"/>
    <property type="match status" value="1"/>
</dbReference>
<organism evidence="1 2">
    <name type="scientific">Sporolactobacillus putidus</name>
    <dbReference type="NCBI Taxonomy" id="492735"/>
    <lineage>
        <taxon>Bacteria</taxon>
        <taxon>Bacillati</taxon>
        <taxon>Bacillota</taxon>
        <taxon>Bacilli</taxon>
        <taxon>Bacillales</taxon>
        <taxon>Sporolactobacillaceae</taxon>
        <taxon>Sporolactobacillus</taxon>
    </lineage>
</organism>
<dbReference type="InterPro" id="IPR038666">
    <property type="entry name" value="SSP1_head-tail_sf"/>
</dbReference>
<reference evidence="1" key="1">
    <citation type="journal article" date="2014" name="Int. J. Syst. Evol. Microbiol.">
        <title>Complete genome sequence of Corynebacterium casei LMG S-19264T (=DSM 44701T), isolated from a smear-ripened cheese.</title>
        <authorList>
            <consortium name="US DOE Joint Genome Institute (JGI-PGF)"/>
            <person name="Walter F."/>
            <person name="Albersmeier A."/>
            <person name="Kalinowski J."/>
            <person name="Ruckert C."/>
        </authorList>
    </citation>
    <scope>NUCLEOTIDE SEQUENCE</scope>
    <source>
        <strain evidence="1">JCM 15325</strain>
    </source>
</reference>
<dbReference type="Pfam" id="PF05521">
    <property type="entry name" value="Phage_HCP"/>
    <property type="match status" value="1"/>
</dbReference>
<protein>
    <submittedName>
        <fullName evidence="1">Uncharacterized protein</fullName>
    </submittedName>
</protein>
<dbReference type="InterPro" id="IPR008767">
    <property type="entry name" value="Phage_SPP1_head-tail_adaptor"/>
</dbReference>
<sequence length="116" mass="12937">MALANDPSRLNKRISFGTTIPSNNIGEIAVSHDDSNFQDSFSVWCGIWNRSLAEKFQVIGTEHQDDITVIIRHNPNVNQSLLAQLDSVTYRVIDVAPDDTPNPVTFDLVTIKKVTQ</sequence>
<comment type="caution">
    <text evidence="1">The sequence shown here is derived from an EMBL/GenBank/DDBJ whole genome shotgun (WGS) entry which is preliminary data.</text>
</comment>
<dbReference type="Proteomes" id="UP000654670">
    <property type="component" value="Unassembled WGS sequence"/>
</dbReference>
<reference evidence="1" key="2">
    <citation type="submission" date="2020-09" db="EMBL/GenBank/DDBJ databases">
        <authorList>
            <person name="Sun Q."/>
            <person name="Ohkuma M."/>
        </authorList>
    </citation>
    <scope>NUCLEOTIDE SEQUENCE</scope>
    <source>
        <strain evidence="1">JCM 15325</strain>
    </source>
</reference>
<dbReference type="RefSeq" id="WP_188802962.1">
    <property type="nucleotide sequence ID" value="NZ_BMOK01000007.1"/>
</dbReference>
<accession>A0A917W2M1</accession>
<evidence type="ECO:0000313" key="2">
    <source>
        <dbReference type="Proteomes" id="UP000654670"/>
    </source>
</evidence>
<dbReference type="Gene3D" id="2.40.10.270">
    <property type="entry name" value="Bacteriophage SPP1 head-tail adaptor protein"/>
    <property type="match status" value="1"/>
</dbReference>
<dbReference type="EMBL" id="BMOK01000007">
    <property type="protein sequence ID" value="GGL55884.1"/>
    <property type="molecule type" value="Genomic_DNA"/>
</dbReference>